<gene>
    <name evidence="2" type="ORF">BD626DRAFT_636014</name>
</gene>
<reference evidence="2 3" key="1">
    <citation type="journal article" date="2019" name="New Phytol.">
        <title>Comparative genomics reveals unique wood-decay strategies and fruiting body development in the Schizophyllaceae.</title>
        <authorList>
            <person name="Almasi E."/>
            <person name="Sahu N."/>
            <person name="Krizsan K."/>
            <person name="Balint B."/>
            <person name="Kovacs G.M."/>
            <person name="Kiss B."/>
            <person name="Cseklye J."/>
            <person name="Drula E."/>
            <person name="Henrissat B."/>
            <person name="Nagy I."/>
            <person name="Chovatia M."/>
            <person name="Adam C."/>
            <person name="LaButti K."/>
            <person name="Lipzen A."/>
            <person name="Riley R."/>
            <person name="Grigoriev I.V."/>
            <person name="Nagy L.G."/>
        </authorList>
    </citation>
    <scope>NUCLEOTIDE SEQUENCE [LARGE SCALE GENOMIC DNA]</scope>
    <source>
        <strain evidence="2 3">NL-1724</strain>
    </source>
</reference>
<organism evidence="2 3">
    <name type="scientific">Schizophyllum amplum</name>
    <dbReference type="NCBI Taxonomy" id="97359"/>
    <lineage>
        <taxon>Eukaryota</taxon>
        <taxon>Fungi</taxon>
        <taxon>Dikarya</taxon>
        <taxon>Basidiomycota</taxon>
        <taxon>Agaricomycotina</taxon>
        <taxon>Agaricomycetes</taxon>
        <taxon>Agaricomycetidae</taxon>
        <taxon>Agaricales</taxon>
        <taxon>Schizophyllaceae</taxon>
        <taxon>Schizophyllum</taxon>
    </lineage>
</organism>
<protein>
    <submittedName>
        <fullName evidence="2">Uncharacterized protein</fullName>
    </submittedName>
</protein>
<dbReference type="AlphaFoldDB" id="A0A550BUH0"/>
<dbReference type="EMBL" id="VDMD01000078">
    <property type="protein sequence ID" value="TRM56192.1"/>
    <property type="molecule type" value="Genomic_DNA"/>
</dbReference>
<evidence type="ECO:0000256" key="1">
    <source>
        <dbReference type="SAM" id="MobiDB-lite"/>
    </source>
</evidence>
<feature type="compositionally biased region" description="Polar residues" evidence="1">
    <location>
        <begin position="235"/>
        <end position="246"/>
    </location>
</feature>
<feature type="region of interest" description="Disordered" evidence="1">
    <location>
        <begin position="289"/>
        <end position="354"/>
    </location>
</feature>
<feature type="compositionally biased region" description="Low complexity" evidence="1">
    <location>
        <begin position="195"/>
        <end position="228"/>
    </location>
</feature>
<accession>A0A550BUH0</accession>
<evidence type="ECO:0000313" key="3">
    <source>
        <dbReference type="Proteomes" id="UP000320762"/>
    </source>
</evidence>
<sequence length="354" mass="37486">MSSEYRLLSFTDADLVSDDGLSFYRDPNIGGHVVSFSCAYQGKAINEIMFSDLKDLLRRKGRTREAAVTAAQAYVECAVEHAKYVRVPYGKHRGAMIGQCTDRWDLEWYWKMSHTRREFPLFGRALCAYLGLSEDDPAYGETAMHYSPPSGGLLNRTSRAFDGSDFPLDDLYSFMNMVAMGSDRRAAEAAASAASATAAPGPAVRTPASGSGLATSASGSSLATSAAAKARTDSGKSTTKSANATTRLDRPPLTANAKITSWKPKAKASALAAASASAAKAARKASIAIRRGSGSAKPKLDADGGRGMKATGGGTTVELQDGRGSAKGKRRTGDSVINRAKVQEGPMDKYLVRK</sequence>
<keyword evidence="3" id="KW-1185">Reference proteome</keyword>
<proteinExistence type="predicted"/>
<dbReference type="Proteomes" id="UP000320762">
    <property type="component" value="Unassembled WGS sequence"/>
</dbReference>
<comment type="caution">
    <text evidence="2">The sequence shown here is derived from an EMBL/GenBank/DDBJ whole genome shotgun (WGS) entry which is preliminary data.</text>
</comment>
<evidence type="ECO:0000313" key="2">
    <source>
        <dbReference type="EMBL" id="TRM56192.1"/>
    </source>
</evidence>
<feature type="region of interest" description="Disordered" evidence="1">
    <location>
        <begin position="195"/>
        <end position="254"/>
    </location>
</feature>
<name>A0A550BUH0_9AGAR</name>